<organism evidence="2 3">
    <name type="scientific">Armillaria borealis</name>
    <dbReference type="NCBI Taxonomy" id="47425"/>
    <lineage>
        <taxon>Eukaryota</taxon>
        <taxon>Fungi</taxon>
        <taxon>Dikarya</taxon>
        <taxon>Basidiomycota</taxon>
        <taxon>Agaricomycotina</taxon>
        <taxon>Agaricomycetes</taxon>
        <taxon>Agaricomycetidae</taxon>
        <taxon>Agaricales</taxon>
        <taxon>Marasmiineae</taxon>
        <taxon>Physalacriaceae</taxon>
        <taxon>Armillaria</taxon>
    </lineage>
</organism>
<evidence type="ECO:0000313" key="2">
    <source>
        <dbReference type="EMBL" id="KAK0433846.1"/>
    </source>
</evidence>
<accession>A0AA39MGD2</accession>
<feature type="compositionally biased region" description="Basic and acidic residues" evidence="1">
    <location>
        <begin position="17"/>
        <end position="33"/>
    </location>
</feature>
<protein>
    <submittedName>
        <fullName evidence="2">Uncharacterized protein</fullName>
    </submittedName>
</protein>
<sequence>MSDEQDDMADDFNDLPYDNKDSINHEMDIDPHTHSPQYQDDADEDDNLMDIKLAASSLEDLQESQKFISMIKDASLGNDYCDSKMLSYYQTLHWIHDLSGVVPIAHHIGKPIPPEKYSISREYEASSGVNKANFREVDYLKAVWSRHIDNDKAQHGCIHGWIWICPADISVAVHGYPHLWHPHCGIIGGDPGPCHCSNSRTSVANVFQGGLETAAQYMLMGQYNQFFNAARYNPSHYWILENHQVMRMAALDDDIDLNVIVVNGSHATCPKCGESIKLGPGRVQNLIRRHVGSGVCIDAKKRDHTQKNGRQSTMDTWFKKPRSIAPTVSAPCHLTSVEDKPTTLPFLTSSVPSSSSQSLAWPEPSLPVQKSVPNSENDTLHCFKANIDCVPYKETELSGDDGPSIPANKLWEICLNPLMHQVFWGKTKEEISLMVEEHGEKRQPSTSIVDLRDAHLSEKKNIWNGEKRDGVDQNIVSEVVQSTAHGHSSPSYGPIKPVTEQTRNYFPRLLFHVVTIILFKSQFSVFVFSYPGSINSILGKLENEIITLYHAVI</sequence>
<comment type="caution">
    <text evidence="2">The sequence shown here is derived from an EMBL/GenBank/DDBJ whole genome shotgun (WGS) entry which is preliminary data.</text>
</comment>
<evidence type="ECO:0000256" key="1">
    <source>
        <dbReference type="SAM" id="MobiDB-lite"/>
    </source>
</evidence>
<name>A0AA39MGD2_9AGAR</name>
<dbReference type="Proteomes" id="UP001175226">
    <property type="component" value="Unassembled WGS sequence"/>
</dbReference>
<gene>
    <name evidence="2" type="ORF">EV421DRAFT_1741246</name>
</gene>
<reference evidence="2" key="1">
    <citation type="submission" date="2023-06" db="EMBL/GenBank/DDBJ databases">
        <authorList>
            <consortium name="Lawrence Berkeley National Laboratory"/>
            <person name="Ahrendt S."/>
            <person name="Sahu N."/>
            <person name="Indic B."/>
            <person name="Wong-Bajracharya J."/>
            <person name="Merenyi Z."/>
            <person name="Ke H.-M."/>
            <person name="Monk M."/>
            <person name="Kocsube S."/>
            <person name="Drula E."/>
            <person name="Lipzen A."/>
            <person name="Balint B."/>
            <person name="Henrissat B."/>
            <person name="Andreopoulos B."/>
            <person name="Martin F.M."/>
            <person name="Harder C.B."/>
            <person name="Rigling D."/>
            <person name="Ford K.L."/>
            <person name="Foster G.D."/>
            <person name="Pangilinan J."/>
            <person name="Papanicolaou A."/>
            <person name="Barry K."/>
            <person name="LaButti K."/>
            <person name="Viragh M."/>
            <person name="Koriabine M."/>
            <person name="Yan M."/>
            <person name="Riley R."/>
            <person name="Champramary S."/>
            <person name="Plett K.L."/>
            <person name="Tsai I.J."/>
            <person name="Slot J."/>
            <person name="Sipos G."/>
            <person name="Plett J."/>
            <person name="Nagy L.G."/>
            <person name="Grigoriev I.V."/>
        </authorList>
    </citation>
    <scope>NUCLEOTIDE SEQUENCE</scope>
    <source>
        <strain evidence="2">FPL87.14</strain>
    </source>
</reference>
<feature type="region of interest" description="Disordered" evidence="1">
    <location>
        <begin position="1"/>
        <end position="43"/>
    </location>
</feature>
<dbReference type="EMBL" id="JAUEPT010000076">
    <property type="protein sequence ID" value="KAK0433846.1"/>
    <property type="molecule type" value="Genomic_DNA"/>
</dbReference>
<evidence type="ECO:0000313" key="3">
    <source>
        <dbReference type="Proteomes" id="UP001175226"/>
    </source>
</evidence>
<keyword evidence="3" id="KW-1185">Reference proteome</keyword>
<proteinExistence type="predicted"/>
<feature type="compositionally biased region" description="Acidic residues" evidence="1">
    <location>
        <begin position="1"/>
        <end position="13"/>
    </location>
</feature>
<dbReference type="AlphaFoldDB" id="A0AA39MGD2"/>